<dbReference type="AlphaFoldDB" id="A0A3C1KJ65"/>
<reference evidence="1 2" key="1">
    <citation type="journal article" date="2018" name="Nat. Biotechnol.">
        <title>A standardized bacterial taxonomy based on genome phylogeny substantially revises the tree of life.</title>
        <authorList>
            <person name="Parks D.H."/>
            <person name="Chuvochina M."/>
            <person name="Waite D.W."/>
            <person name="Rinke C."/>
            <person name="Skarshewski A."/>
            <person name="Chaumeil P.A."/>
            <person name="Hugenholtz P."/>
        </authorList>
    </citation>
    <scope>NUCLEOTIDE SEQUENCE [LARGE SCALE GENOMIC DNA]</scope>
    <source>
        <strain evidence="1">UBA9158</strain>
    </source>
</reference>
<evidence type="ECO:0000313" key="2">
    <source>
        <dbReference type="Proteomes" id="UP000259273"/>
    </source>
</evidence>
<gene>
    <name evidence="1" type="ORF">DCP75_00845</name>
</gene>
<proteinExistence type="predicted"/>
<protein>
    <submittedName>
        <fullName evidence="1">Uncharacterized protein</fullName>
    </submittedName>
</protein>
<comment type="caution">
    <text evidence="1">The sequence shown here is derived from an EMBL/GenBank/DDBJ whole genome shotgun (WGS) entry which is preliminary data.</text>
</comment>
<dbReference type="EMBL" id="DMND01000016">
    <property type="protein sequence ID" value="HAN26286.1"/>
    <property type="molecule type" value="Genomic_DNA"/>
</dbReference>
<dbReference type="Proteomes" id="UP000259273">
    <property type="component" value="Unassembled WGS sequence"/>
</dbReference>
<evidence type="ECO:0000313" key="1">
    <source>
        <dbReference type="EMBL" id="HAN26286.1"/>
    </source>
</evidence>
<organism evidence="1 2">
    <name type="scientific">Haliea salexigens</name>
    <dbReference type="NCBI Taxonomy" id="287487"/>
    <lineage>
        <taxon>Bacteria</taxon>
        <taxon>Pseudomonadati</taxon>
        <taxon>Pseudomonadota</taxon>
        <taxon>Gammaproteobacteria</taxon>
        <taxon>Cellvibrionales</taxon>
        <taxon>Halieaceae</taxon>
        <taxon>Haliea</taxon>
    </lineage>
</organism>
<sequence>MQFCTFTIPPQPFQRQSDRSTPVIMLGKFLMRILAEQEIHAISLLVDRQDLDVVPGLPLHFAPVQTIAVYVLDLAKSRTVYSFKYIGSCHCTYLAVTIFMEICPSP</sequence>
<name>A0A3C1KJ65_9GAMM</name>
<accession>A0A3C1KJ65</accession>